<protein>
    <submittedName>
        <fullName evidence="1">Uncharacterized protein</fullName>
    </submittedName>
</protein>
<organism evidence="1 2">
    <name type="scientific">Cotesia congregata</name>
    <name type="common">Parasitoid wasp</name>
    <name type="synonym">Apanteles congregatus</name>
    <dbReference type="NCBI Taxonomy" id="51543"/>
    <lineage>
        <taxon>Eukaryota</taxon>
        <taxon>Metazoa</taxon>
        <taxon>Ecdysozoa</taxon>
        <taxon>Arthropoda</taxon>
        <taxon>Hexapoda</taxon>
        <taxon>Insecta</taxon>
        <taxon>Pterygota</taxon>
        <taxon>Neoptera</taxon>
        <taxon>Endopterygota</taxon>
        <taxon>Hymenoptera</taxon>
        <taxon>Apocrita</taxon>
        <taxon>Ichneumonoidea</taxon>
        <taxon>Braconidae</taxon>
        <taxon>Microgastrinae</taxon>
        <taxon>Cotesia</taxon>
    </lineage>
</organism>
<name>A0A8J2MAG8_COTCN</name>
<keyword evidence="2" id="KW-1185">Reference proteome</keyword>
<sequence length="69" mass="8059">MVMKCREECVCRCGWVSLTGLLLDNSKICSTEIPINDIFHWPDHEEREYPSKVLCKEDKVPRLESFLST</sequence>
<evidence type="ECO:0000313" key="2">
    <source>
        <dbReference type="Proteomes" id="UP000786811"/>
    </source>
</evidence>
<comment type="caution">
    <text evidence="1">The sequence shown here is derived from an EMBL/GenBank/DDBJ whole genome shotgun (WGS) entry which is preliminary data.</text>
</comment>
<proteinExistence type="predicted"/>
<reference evidence="1" key="1">
    <citation type="submission" date="2021-04" db="EMBL/GenBank/DDBJ databases">
        <authorList>
            <person name="Chebbi M.A.C M."/>
        </authorList>
    </citation>
    <scope>NUCLEOTIDE SEQUENCE</scope>
</reference>
<gene>
    <name evidence="1" type="ORF">HICCMSTLAB_LOCUS2802</name>
</gene>
<dbReference type="AlphaFoldDB" id="A0A8J2MAG8"/>
<dbReference type="EMBL" id="CAJNRD030001117">
    <property type="protein sequence ID" value="CAG5078657.1"/>
    <property type="molecule type" value="Genomic_DNA"/>
</dbReference>
<accession>A0A8J2MAG8</accession>
<dbReference type="Proteomes" id="UP000786811">
    <property type="component" value="Unassembled WGS sequence"/>
</dbReference>
<evidence type="ECO:0000313" key="1">
    <source>
        <dbReference type="EMBL" id="CAG5078657.1"/>
    </source>
</evidence>